<dbReference type="SMART" id="SM00530">
    <property type="entry name" value="HTH_XRE"/>
    <property type="match status" value="1"/>
</dbReference>
<evidence type="ECO:0000313" key="3">
    <source>
        <dbReference type="Proteomes" id="UP000824109"/>
    </source>
</evidence>
<dbReference type="EMBL" id="DVNB01000064">
    <property type="protein sequence ID" value="HIU57366.1"/>
    <property type="molecule type" value="Genomic_DNA"/>
</dbReference>
<dbReference type="InterPro" id="IPR001387">
    <property type="entry name" value="Cro/C1-type_HTH"/>
</dbReference>
<dbReference type="InterPro" id="IPR010982">
    <property type="entry name" value="Lambda_DNA-bd_dom_sf"/>
</dbReference>
<dbReference type="Proteomes" id="UP000824109">
    <property type="component" value="Unassembled WGS sequence"/>
</dbReference>
<reference evidence="2" key="2">
    <citation type="journal article" date="2021" name="PeerJ">
        <title>Extensive microbial diversity within the chicken gut microbiome revealed by metagenomics and culture.</title>
        <authorList>
            <person name="Gilroy R."/>
            <person name="Ravi A."/>
            <person name="Getino M."/>
            <person name="Pursley I."/>
            <person name="Horton D.L."/>
            <person name="Alikhan N.F."/>
            <person name="Baker D."/>
            <person name="Gharbi K."/>
            <person name="Hall N."/>
            <person name="Watson M."/>
            <person name="Adriaenssens E.M."/>
            <person name="Foster-Nyarko E."/>
            <person name="Jarju S."/>
            <person name="Secka A."/>
            <person name="Antonio M."/>
            <person name="Oren A."/>
            <person name="Chaudhuri R.R."/>
            <person name="La Ragione R."/>
            <person name="Hildebrand F."/>
            <person name="Pallen M.J."/>
        </authorList>
    </citation>
    <scope>NUCLEOTIDE SEQUENCE</scope>
    <source>
        <strain evidence="2">USAMLcec3-3695</strain>
    </source>
</reference>
<sequence>MTDDAVVKNICTGFRQCREKRGITLRDAAKGLGVSERTLGDYERGAHDMRIERLIRAAEYYRSTVHELIDFYESKELARRLRLDKK</sequence>
<gene>
    <name evidence="2" type="ORF">IAA61_06090</name>
</gene>
<accession>A0A9D1SEN8</accession>
<reference evidence="2" key="1">
    <citation type="submission" date="2020-10" db="EMBL/GenBank/DDBJ databases">
        <authorList>
            <person name="Gilroy R."/>
        </authorList>
    </citation>
    <scope>NUCLEOTIDE SEQUENCE</scope>
    <source>
        <strain evidence="2">USAMLcec3-3695</strain>
    </source>
</reference>
<protein>
    <submittedName>
        <fullName evidence="2">Helix-turn-helix transcriptional regulator</fullName>
    </submittedName>
</protein>
<dbReference type="GO" id="GO:0003677">
    <property type="term" value="F:DNA binding"/>
    <property type="evidence" value="ECO:0007669"/>
    <property type="project" value="InterPro"/>
</dbReference>
<dbReference type="Gene3D" id="1.10.260.40">
    <property type="entry name" value="lambda repressor-like DNA-binding domains"/>
    <property type="match status" value="1"/>
</dbReference>
<dbReference type="SUPFAM" id="SSF47413">
    <property type="entry name" value="lambda repressor-like DNA-binding domains"/>
    <property type="match status" value="1"/>
</dbReference>
<feature type="domain" description="HTH cro/C1-type" evidence="1">
    <location>
        <begin position="14"/>
        <end position="68"/>
    </location>
</feature>
<dbReference type="Pfam" id="PF01381">
    <property type="entry name" value="HTH_3"/>
    <property type="match status" value="1"/>
</dbReference>
<dbReference type="CDD" id="cd00093">
    <property type="entry name" value="HTH_XRE"/>
    <property type="match status" value="1"/>
</dbReference>
<dbReference type="PROSITE" id="PS50943">
    <property type="entry name" value="HTH_CROC1"/>
    <property type="match status" value="1"/>
</dbReference>
<proteinExistence type="predicted"/>
<name>A0A9D1SEN8_9FIRM</name>
<evidence type="ECO:0000313" key="2">
    <source>
        <dbReference type="EMBL" id="HIU57366.1"/>
    </source>
</evidence>
<evidence type="ECO:0000259" key="1">
    <source>
        <dbReference type="PROSITE" id="PS50943"/>
    </source>
</evidence>
<organism evidence="2 3">
    <name type="scientific">Candidatus Ornithomonoglobus merdipullorum</name>
    <dbReference type="NCBI Taxonomy" id="2840895"/>
    <lineage>
        <taxon>Bacteria</taxon>
        <taxon>Bacillati</taxon>
        <taxon>Bacillota</taxon>
        <taxon>Clostridia</taxon>
        <taxon>Candidatus Ornithomonoglobus</taxon>
    </lineage>
</organism>
<comment type="caution">
    <text evidence="2">The sequence shown here is derived from an EMBL/GenBank/DDBJ whole genome shotgun (WGS) entry which is preliminary data.</text>
</comment>
<dbReference type="AlphaFoldDB" id="A0A9D1SEN8"/>